<feature type="chain" id="PRO_5047325903" description="NACHT domain-containing protein" evidence="2">
    <location>
        <begin position="22"/>
        <end position="543"/>
    </location>
</feature>
<comment type="caution">
    <text evidence="5">The sequence shown here is derived from an EMBL/GenBank/DDBJ whole genome shotgun (WGS) entry which is preliminary data.</text>
</comment>
<evidence type="ECO:0000313" key="6">
    <source>
        <dbReference type="Proteomes" id="UP001590950"/>
    </source>
</evidence>
<keyword evidence="1" id="KW-0677">Repeat</keyword>
<feature type="signal peptide" evidence="2">
    <location>
        <begin position="1"/>
        <end position="21"/>
    </location>
</feature>
<dbReference type="Gene3D" id="3.40.50.300">
    <property type="entry name" value="P-loop containing nucleotide triphosphate hydrolases"/>
    <property type="match status" value="1"/>
</dbReference>
<dbReference type="SUPFAM" id="SSF52540">
    <property type="entry name" value="P-loop containing nucleoside triphosphate hydrolases"/>
    <property type="match status" value="1"/>
</dbReference>
<feature type="domain" description="Nephrocystin 3-like N-terminal" evidence="4">
    <location>
        <begin position="156"/>
        <end position="309"/>
    </location>
</feature>
<gene>
    <name evidence="5" type="ORF">N7G274_009914</name>
</gene>
<protein>
    <recommendedName>
        <fullName evidence="7">NACHT domain-containing protein</fullName>
    </recommendedName>
</protein>
<name>A0ABR3ZY11_9LECA</name>
<dbReference type="PANTHER" id="PTHR10039">
    <property type="entry name" value="AMELOGENIN"/>
    <property type="match status" value="1"/>
</dbReference>
<dbReference type="Pfam" id="PF22939">
    <property type="entry name" value="WHD_GPIID"/>
    <property type="match status" value="1"/>
</dbReference>
<keyword evidence="6" id="KW-1185">Reference proteome</keyword>
<dbReference type="PANTHER" id="PTHR10039:SF15">
    <property type="entry name" value="NACHT DOMAIN-CONTAINING PROTEIN"/>
    <property type="match status" value="1"/>
</dbReference>
<evidence type="ECO:0000313" key="5">
    <source>
        <dbReference type="EMBL" id="KAL2037429.1"/>
    </source>
</evidence>
<proteinExistence type="predicted"/>
<evidence type="ECO:0000256" key="1">
    <source>
        <dbReference type="ARBA" id="ARBA00022737"/>
    </source>
</evidence>
<accession>A0ABR3ZY11</accession>
<dbReference type="InterPro" id="IPR056884">
    <property type="entry name" value="NPHP3-like_N"/>
</dbReference>
<reference evidence="5 6" key="1">
    <citation type="submission" date="2024-09" db="EMBL/GenBank/DDBJ databases">
        <title>Rethinking Asexuality: The Enigmatic Case of Functional Sexual Genes in Lepraria (Stereocaulaceae).</title>
        <authorList>
            <person name="Doellman M."/>
            <person name="Sun Y."/>
            <person name="Barcenas-Pena A."/>
            <person name="Lumbsch H.T."/>
            <person name="Grewe F."/>
        </authorList>
    </citation>
    <scope>NUCLEOTIDE SEQUENCE [LARGE SCALE GENOMIC DNA]</scope>
    <source>
        <strain evidence="5 6">Mercado 3170</strain>
    </source>
</reference>
<dbReference type="Pfam" id="PF24883">
    <property type="entry name" value="NPHP3_N"/>
    <property type="match status" value="1"/>
</dbReference>
<dbReference type="InterPro" id="IPR027417">
    <property type="entry name" value="P-loop_NTPase"/>
</dbReference>
<dbReference type="InterPro" id="IPR054471">
    <property type="entry name" value="GPIID_WHD"/>
</dbReference>
<evidence type="ECO:0000256" key="2">
    <source>
        <dbReference type="SAM" id="SignalP"/>
    </source>
</evidence>
<dbReference type="EMBL" id="JBEFKJ010000041">
    <property type="protein sequence ID" value="KAL2037429.1"/>
    <property type="molecule type" value="Genomic_DNA"/>
</dbReference>
<keyword evidence="2" id="KW-0732">Signal</keyword>
<dbReference type="Proteomes" id="UP001590950">
    <property type="component" value="Unassembled WGS sequence"/>
</dbReference>
<organism evidence="5 6">
    <name type="scientific">Stereocaulon virgatum</name>
    <dbReference type="NCBI Taxonomy" id="373712"/>
    <lineage>
        <taxon>Eukaryota</taxon>
        <taxon>Fungi</taxon>
        <taxon>Dikarya</taxon>
        <taxon>Ascomycota</taxon>
        <taxon>Pezizomycotina</taxon>
        <taxon>Lecanoromycetes</taxon>
        <taxon>OSLEUM clade</taxon>
        <taxon>Lecanoromycetidae</taxon>
        <taxon>Lecanorales</taxon>
        <taxon>Lecanorineae</taxon>
        <taxon>Stereocaulaceae</taxon>
        <taxon>Stereocaulon</taxon>
    </lineage>
</organism>
<evidence type="ECO:0000259" key="3">
    <source>
        <dbReference type="Pfam" id="PF22939"/>
    </source>
</evidence>
<feature type="domain" description="GPI inositol-deacylase winged helix" evidence="3">
    <location>
        <begin position="423"/>
        <end position="497"/>
    </location>
</feature>
<evidence type="ECO:0008006" key="7">
    <source>
        <dbReference type="Google" id="ProtNLM"/>
    </source>
</evidence>
<sequence>MEGFAAAANAAGVLNLGLVVCQELLSYYGSWKGAAEDVKRMYASIEALAKTLLCLKRTYQKEQLDTDVVERVRDDAASASTQSLNEIKTEVSKISLDVKTINTKLSPVLAQVDRIGSVQEDQYRTAIYDWFSPLSRDFAMKQHETFYIPAKQDRLGHWMLKTAEYQEWLLGSGKALWCIGDRGVGKTVLASFIINNLQLGPNPSTVLSYLYCNYNEAGTQSAINLMKSILRQLASRTDVLNNDLERFYKEKSSPSFAECCQLLHKAADHMSNIHVVIDALDECTEATRDILLTELEKLRPKVCLIITSRHTFGDHYEPESALCLKIHAQEEDIKQYLSERVETSRPLRDHIKTRPELRDQVLDVVITKANGMFLLARLHMDSLMTMTTTRRLKSALNTLPEALDETYDQVLERIKSQHPDHATLALKTLGWIHHASRPLKTIELQHALAVEEDDSNFDADGILDLGLILTVCAGLVTVREGNAVGFVHYTTEEYLERHRGEHFPDAPIAIAKACLTYLSFDEFSSPLQFQDRRHWTCLDFCHA</sequence>
<evidence type="ECO:0000259" key="4">
    <source>
        <dbReference type="Pfam" id="PF24883"/>
    </source>
</evidence>